<evidence type="ECO:0000313" key="1">
    <source>
        <dbReference type="EMBL" id="CAL1717428.1"/>
    </source>
</evidence>
<protein>
    <submittedName>
        <fullName evidence="1">Uncharacterized protein</fullName>
    </submittedName>
</protein>
<gene>
    <name evidence="1" type="ORF">GFSPODELE1_LOCUS11218</name>
</gene>
<proteinExistence type="predicted"/>
<reference evidence="2" key="1">
    <citation type="submission" date="2024-04" db="EMBL/GenBank/DDBJ databases">
        <authorList>
            <person name="Shaw F."/>
            <person name="Minotto A."/>
        </authorList>
    </citation>
    <scope>NUCLEOTIDE SEQUENCE [LARGE SCALE GENOMIC DNA]</scope>
</reference>
<name>A0ABP1ED05_9APHY</name>
<keyword evidence="2" id="KW-1185">Reference proteome</keyword>
<sequence>MNGFNYEIEPSCDSDIYSKYSDGPQSTFRLLLQPFTRSFRASFSPGSQVLILVGYGQNWDGLSRHRGNKGVGVTYSLPASCQWNDTYRSIFDGLSKHNSTPVFLVRPSLVLCADLSWALSVVAVSFASIRARLKVPRSLSLFFLPRIFAQAFLFDIF</sequence>
<accession>A0ABP1ED05</accession>
<organism evidence="1 2">
    <name type="scientific">Somion occarium</name>
    <dbReference type="NCBI Taxonomy" id="3059160"/>
    <lineage>
        <taxon>Eukaryota</taxon>
        <taxon>Fungi</taxon>
        <taxon>Dikarya</taxon>
        <taxon>Basidiomycota</taxon>
        <taxon>Agaricomycotina</taxon>
        <taxon>Agaricomycetes</taxon>
        <taxon>Polyporales</taxon>
        <taxon>Cerrenaceae</taxon>
        <taxon>Somion</taxon>
    </lineage>
</organism>
<dbReference type="EMBL" id="OZ037952">
    <property type="protein sequence ID" value="CAL1717428.1"/>
    <property type="molecule type" value="Genomic_DNA"/>
</dbReference>
<evidence type="ECO:0000313" key="2">
    <source>
        <dbReference type="Proteomes" id="UP001497453"/>
    </source>
</evidence>
<dbReference type="Proteomes" id="UP001497453">
    <property type="component" value="Chromosome 9"/>
</dbReference>